<accession>A0AAV2FYX9</accession>
<organism evidence="1 2">
    <name type="scientific">Linum trigynum</name>
    <dbReference type="NCBI Taxonomy" id="586398"/>
    <lineage>
        <taxon>Eukaryota</taxon>
        <taxon>Viridiplantae</taxon>
        <taxon>Streptophyta</taxon>
        <taxon>Embryophyta</taxon>
        <taxon>Tracheophyta</taxon>
        <taxon>Spermatophyta</taxon>
        <taxon>Magnoliopsida</taxon>
        <taxon>eudicotyledons</taxon>
        <taxon>Gunneridae</taxon>
        <taxon>Pentapetalae</taxon>
        <taxon>rosids</taxon>
        <taxon>fabids</taxon>
        <taxon>Malpighiales</taxon>
        <taxon>Linaceae</taxon>
        <taxon>Linum</taxon>
    </lineage>
</organism>
<proteinExistence type="predicted"/>
<protein>
    <submittedName>
        <fullName evidence="1">Uncharacterized protein</fullName>
    </submittedName>
</protein>
<keyword evidence="2" id="KW-1185">Reference proteome</keyword>
<evidence type="ECO:0000313" key="2">
    <source>
        <dbReference type="Proteomes" id="UP001497516"/>
    </source>
</evidence>
<dbReference type="EMBL" id="OZ034820">
    <property type="protein sequence ID" value="CAL1403177.1"/>
    <property type="molecule type" value="Genomic_DNA"/>
</dbReference>
<dbReference type="AlphaFoldDB" id="A0AAV2FYX9"/>
<evidence type="ECO:0000313" key="1">
    <source>
        <dbReference type="EMBL" id="CAL1403177.1"/>
    </source>
</evidence>
<dbReference type="Proteomes" id="UP001497516">
    <property type="component" value="Chromosome 7"/>
</dbReference>
<reference evidence="1 2" key="1">
    <citation type="submission" date="2024-04" db="EMBL/GenBank/DDBJ databases">
        <authorList>
            <person name="Fracassetti M."/>
        </authorList>
    </citation>
    <scope>NUCLEOTIDE SEQUENCE [LARGE SCALE GENOMIC DNA]</scope>
</reference>
<sequence length="101" mass="11222">MNTLVAASHAFLVRFDGDVKRDRGVSIGFVGFDSLGALHFALGKFYDGIQDPFLAKLLALRDAMNWCLTRGSCLSNSLGIPNWWFSEFCLGIGSTRWEELC</sequence>
<name>A0AAV2FYX9_9ROSI</name>
<gene>
    <name evidence="1" type="ORF">LTRI10_LOCUS43125</name>
</gene>